<name>A0A0B7ITJ4_9FLAO</name>
<evidence type="ECO:0000313" key="1">
    <source>
        <dbReference type="EMBL" id="CEN53417.1"/>
    </source>
</evidence>
<proteinExistence type="predicted"/>
<organism evidence="1 2">
    <name type="scientific">Capnocytophaga canimorsus</name>
    <dbReference type="NCBI Taxonomy" id="28188"/>
    <lineage>
        <taxon>Bacteria</taxon>
        <taxon>Pseudomonadati</taxon>
        <taxon>Bacteroidota</taxon>
        <taxon>Flavobacteriia</taxon>
        <taxon>Flavobacteriales</taxon>
        <taxon>Flavobacteriaceae</taxon>
        <taxon>Capnocytophaga</taxon>
    </lineage>
</organism>
<sequence>MGTLFGLPVQTVRKVGMTSNHHGPYILGYTRATMAGTASSHCVSRSESIKPVTVRIGVCNSTP</sequence>
<dbReference type="Proteomes" id="UP000039370">
    <property type="component" value="Unassembled WGS sequence"/>
</dbReference>
<protein>
    <submittedName>
        <fullName evidence="1">Uncharacterized protein</fullName>
    </submittedName>
</protein>
<evidence type="ECO:0000313" key="2">
    <source>
        <dbReference type="Proteomes" id="UP000039370"/>
    </source>
</evidence>
<gene>
    <name evidence="1" type="ORF">CCAN11_870001</name>
</gene>
<accession>A0A0B7ITJ4</accession>
<reference evidence="2" key="1">
    <citation type="submission" date="2015-01" db="EMBL/GenBank/DDBJ databases">
        <authorList>
            <person name="MANFREDI Pablo"/>
        </authorList>
    </citation>
    <scope>NUCLEOTIDE SEQUENCE [LARGE SCALE GENOMIC DNA]</scope>
    <source>
        <strain evidence="2">Cc11</strain>
    </source>
</reference>
<dbReference type="AlphaFoldDB" id="A0A0B7ITJ4"/>
<dbReference type="EMBL" id="CDOK01000236">
    <property type="protein sequence ID" value="CEN53417.1"/>
    <property type="molecule type" value="Genomic_DNA"/>
</dbReference>